<dbReference type="PATRIC" id="fig|157838.3.peg.4647"/>
<sequence>MHEKSLKAIKGSICGVCLGVLIFIASFFVSAASGGYFYTATGVGVVIASLITLIFSMSIMLMEEVTSKDNKNIKST</sequence>
<dbReference type="Proteomes" id="UP000051888">
    <property type="component" value="Unassembled WGS sequence"/>
</dbReference>
<evidence type="ECO:0000313" key="3">
    <source>
        <dbReference type="Proteomes" id="UP000051888"/>
    </source>
</evidence>
<feature type="transmembrane region" description="Helical" evidence="1">
    <location>
        <begin position="12"/>
        <end position="30"/>
    </location>
</feature>
<keyword evidence="1" id="KW-0812">Transmembrane</keyword>
<organism evidence="2 3">
    <name type="scientific">Heyndrickxia shackletonii</name>
    <dbReference type="NCBI Taxonomy" id="157838"/>
    <lineage>
        <taxon>Bacteria</taxon>
        <taxon>Bacillati</taxon>
        <taxon>Bacillota</taxon>
        <taxon>Bacilli</taxon>
        <taxon>Bacillales</taxon>
        <taxon>Bacillaceae</taxon>
        <taxon>Heyndrickxia</taxon>
    </lineage>
</organism>
<keyword evidence="3" id="KW-1185">Reference proteome</keyword>
<dbReference type="AlphaFoldDB" id="A0A0Q3TBK1"/>
<keyword evidence="1" id="KW-0472">Membrane</keyword>
<comment type="caution">
    <text evidence="2">The sequence shown here is derived from an EMBL/GenBank/DDBJ whole genome shotgun (WGS) entry which is preliminary data.</text>
</comment>
<evidence type="ECO:0000313" key="2">
    <source>
        <dbReference type="EMBL" id="KQL51478.1"/>
    </source>
</evidence>
<accession>A0A0Q3TBK1</accession>
<feature type="transmembrane region" description="Helical" evidence="1">
    <location>
        <begin position="36"/>
        <end position="61"/>
    </location>
</feature>
<protein>
    <submittedName>
        <fullName evidence="2">Uncharacterized protein</fullName>
    </submittedName>
</protein>
<gene>
    <name evidence="2" type="ORF">AN964_21180</name>
</gene>
<keyword evidence="1" id="KW-1133">Transmembrane helix</keyword>
<dbReference type="EMBL" id="LJJC01000006">
    <property type="protein sequence ID" value="KQL51478.1"/>
    <property type="molecule type" value="Genomic_DNA"/>
</dbReference>
<reference evidence="2 3" key="1">
    <citation type="submission" date="2015-09" db="EMBL/GenBank/DDBJ databases">
        <title>Genome sequencing project for genomic taxonomy and phylogenomics of Bacillus-like bacteria.</title>
        <authorList>
            <person name="Liu B."/>
            <person name="Wang J."/>
            <person name="Zhu Y."/>
            <person name="Liu G."/>
            <person name="Chen Q."/>
            <person name="Chen Z."/>
            <person name="Lan J."/>
            <person name="Che J."/>
            <person name="Ge C."/>
            <person name="Shi H."/>
            <person name="Pan Z."/>
            <person name="Liu X."/>
        </authorList>
    </citation>
    <scope>NUCLEOTIDE SEQUENCE [LARGE SCALE GENOMIC DNA]</scope>
    <source>
        <strain evidence="2 3">LMG 18435</strain>
    </source>
</reference>
<name>A0A0Q3TBK1_9BACI</name>
<evidence type="ECO:0000256" key="1">
    <source>
        <dbReference type="SAM" id="Phobius"/>
    </source>
</evidence>
<dbReference type="OrthoDB" id="2940094at2"/>
<proteinExistence type="predicted"/>
<dbReference type="RefSeq" id="WP_055741786.1">
    <property type="nucleotide sequence ID" value="NZ_JAAIWL010000028.1"/>
</dbReference>